<dbReference type="GO" id="GO:0009085">
    <property type="term" value="P:lysine biosynthetic process"/>
    <property type="evidence" value="ECO:0007669"/>
    <property type="project" value="UniProtKB-KW"/>
</dbReference>
<evidence type="ECO:0000256" key="7">
    <source>
        <dbReference type="ARBA" id="ARBA00023315"/>
    </source>
</evidence>
<feature type="site" description="Increases basicity of active site His" evidence="8">
    <location>
        <position position="137"/>
    </location>
</feature>
<name>A0A937FTX4_9BACT</name>
<dbReference type="InterPro" id="IPR041561">
    <property type="entry name" value="PglD_N"/>
</dbReference>
<evidence type="ECO:0000313" key="12">
    <source>
        <dbReference type="Proteomes" id="UP000614216"/>
    </source>
</evidence>
<dbReference type="GO" id="GO:0019877">
    <property type="term" value="P:diaminopimelate biosynthetic process"/>
    <property type="evidence" value="ECO:0007669"/>
    <property type="project" value="UniProtKB-KW"/>
</dbReference>
<dbReference type="SUPFAM" id="SSF51161">
    <property type="entry name" value="Trimeric LpxA-like enzymes"/>
    <property type="match status" value="1"/>
</dbReference>
<dbReference type="RefSeq" id="WP_202854299.1">
    <property type="nucleotide sequence ID" value="NZ_JAEUGD010000001.1"/>
</dbReference>
<keyword evidence="6" id="KW-0457">Lysine biosynthesis</keyword>
<accession>A0A937FTX4</accession>
<dbReference type="PANTHER" id="PTHR43300">
    <property type="entry name" value="ACETYLTRANSFERASE"/>
    <property type="match status" value="1"/>
</dbReference>
<evidence type="ECO:0000256" key="2">
    <source>
        <dbReference type="ARBA" id="ARBA00022605"/>
    </source>
</evidence>
<feature type="active site" description="Proton acceptor" evidence="8">
    <location>
        <position position="136"/>
    </location>
</feature>
<keyword evidence="7" id="KW-0012">Acyltransferase</keyword>
<sequence length="211" mass="22312">MVIAGAGGHALETLDILIASGYDPDDIRLYNDFGSTQGLFHNRFLIIKSFNELTHYFLTNDNQFCLGVGSPTLRRVLYNKLIDAGGVLTGIKSGKSVISPYFLWEGDCDIFVNSFISSLVTIGRGTLINSGVKIHHESSIGKFCELAPGATVLGNVSIGDDTTVGANATILPGVRIGKKVTVGAGAVVTKDVSDHCIVVGVPAKIIGMNDK</sequence>
<keyword evidence="4" id="KW-0677">Repeat</keyword>
<feature type="domain" description="PglD N-terminal" evidence="10">
    <location>
        <begin position="2"/>
        <end position="81"/>
    </location>
</feature>
<evidence type="ECO:0000259" key="10">
    <source>
        <dbReference type="Pfam" id="PF17836"/>
    </source>
</evidence>
<dbReference type="InterPro" id="IPR001451">
    <property type="entry name" value="Hexapep"/>
</dbReference>
<keyword evidence="12" id="KW-1185">Reference proteome</keyword>
<dbReference type="InterPro" id="IPR011004">
    <property type="entry name" value="Trimer_LpxA-like_sf"/>
</dbReference>
<feature type="binding site" evidence="9">
    <location>
        <position position="69"/>
    </location>
    <ligand>
        <name>substrate</name>
    </ligand>
</feature>
<dbReference type="InterPro" id="IPR018357">
    <property type="entry name" value="Hexapep_transf_CS"/>
</dbReference>
<evidence type="ECO:0000313" key="11">
    <source>
        <dbReference type="EMBL" id="MBL6444757.1"/>
    </source>
</evidence>
<dbReference type="EMBL" id="JAEUGD010000001">
    <property type="protein sequence ID" value="MBL6444757.1"/>
    <property type="molecule type" value="Genomic_DNA"/>
</dbReference>
<dbReference type="PROSITE" id="PS00101">
    <property type="entry name" value="HEXAPEP_TRANSFERASES"/>
    <property type="match status" value="1"/>
</dbReference>
<gene>
    <name evidence="11" type="ORF">JMN32_00445</name>
</gene>
<dbReference type="PANTHER" id="PTHR43300:SF10">
    <property type="entry name" value="2,3,4,5-TETRAHYDROPYRIDINE-2,6-DICARBOXYLATE N-ACETYLTRANSFERASE"/>
    <property type="match status" value="1"/>
</dbReference>
<comment type="caution">
    <text evidence="11">The sequence shown here is derived from an EMBL/GenBank/DDBJ whole genome shotgun (WGS) entry which is preliminary data.</text>
</comment>
<evidence type="ECO:0000256" key="6">
    <source>
        <dbReference type="ARBA" id="ARBA00023154"/>
    </source>
</evidence>
<evidence type="ECO:0000256" key="3">
    <source>
        <dbReference type="ARBA" id="ARBA00022679"/>
    </source>
</evidence>
<dbReference type="GO" id="GO:0016746">
    <property type="term" value="F:acyltransferase activity"/>
    <property type="evidence" value="ECO:0007669"/>
    <property type="project" value="UniProtKB-KW"/>
</dbReference>
<evidence type="ECO:0000256" key="5">
    <source>
        <dbReference type="ARBA" id="ARBA00022915"/>
    </source>
</evidence>
<comment type="similarity">
    <text evidence="1">Belongs to the transferase hexapeptide repeat family.</text>
</comment>
<proteinExistence type="inferred from homology"/>
<dbReference type="Gene3D" id="2.160.10.10">
    <property type="entry name" value="Hexapeptide repeat proteins"/>
    <property type="match status" value="1"/>
</dbReference>
<evidence type="ECO:0000256" key="1">
    <source>
        <dbReference type="ARBA" id="ARBA00007274"/>
    </source>
</evidence>
<dbReference type="InterPro" id="IPR020019">
    <property type="entry name" value="AcTrfase_PglD-like"/>
</dbReference>
<evidence type="ECO:0000256" key="9">
    <source>
        <dbReference type="PIRSR" id="PIRSR620019-2"/>
    </source>
</evidence>
<dbReference type="Pfam" id="PF17836">
    <property type="entry name" value="PglD_N"/>
    <property type="match status" value="1"/>
</dbReference>
<reference evidence="11" key="1">
    <citation type="submission" date="2021-01" db="EMBL/GenBank/DDBJ databases">
        <title>Fulvivirga kasyanovii gen. nov., sp nov., a novel member of the phylum Bacteroidetes isolated from seawater in a mussel farm.</title>
        <authorList>
            <person name="Zhao L.-H."/>
            <person name="Wang Z.-J."/>
        </authorList>
    </citation>
    <scope>NUCLEOTIDE SEQUENCE</scope>
    <source>
        <strain evidence="11">29W222</strain>
    </source>
</reference>
<dbReference type="InterPro" id="IPR050179">
    <property type="entry name" value="Trans_hexapeptide_repeat"/>
</dbReference>
<dbReference type="NCBIfam" id="TIGR03570">
    <property type="entry name" value="NeuD_NnaD"/>
    <property type="match status" value="1"/>
</dbReference>
<keyword evidence="3" id="KW-0808">Transferase</keyword>
<dbReference type="Proteomes" id="UP000614216">
    <property type="component" value="Unassembled WGS sequence"/>
</dbReference>
<evidence type="ECO:0000256" key="8">
    <source>
        <dbReference type="PIRSR" id="PIRSR620019-1"/>
    </source>
</evidence>
<evidence type="ECO:0000256" key="4">
    <source>
        <dbReference type="ARBA" id="ARBA00022737"/>
    </source>
</evidence>
<organism evidence="11 12">
    <name type="scientific">Fulvivirga marina</name>
    <dbReference type="NCBI Taxonomy" id="2494733"/>
    <lineage>
        <taxon>Bacteria</taxon>
        <taxon>Pseudomonadati</taxon>
        <taxon>Bacteroidota</taxon>
        <taxon>Cytophagia</taxon>
        <taxon>Cytophagales</taxon>
        <taxon>Fulvivirgaceae</taxon>
        <taxon>Fulvivirga</taxon>
    </lineage>
</organism>
<protein>
    <submittedName>
        <fullName evidence="11">NeuD/PglB/VioB family sugar acetyltransferase</fullName>
    </submittedName>
</protein>
<dbReference type="Pfam" id="PF14602">
    <property type="entry name" value="Hexapep_2"/>
    <property type="match status" value="1"/>
</dbReference>
<keyword evidence="5" id="KW-0220">Diaminopimelate biosynthesis</keyword>
<keyword evidence="2" id="KW-0028">Amino-acid biosynthesis</keyword>
<dbReference type="AlphaFoldDB" id="A0A937FTX4"/>
<dbReference type="Gene3D" id="3.40.50.20">
    <property type="match status" value="1"/>
</dbReference>
<dbReference type="CDD" id="cd03360">
    <property type="entry name" value="LbH_AT_putative"/>
    <property type="match status" value="1"/>
</dbReference>